<dbReference type="Gene3D" id="3.40.50.2000">
    <property type="entry name" value="Glycogen Phosphorylase B"/>
    <property type="match status" value="2"/>
</dbReference>
<dbReference type="EMBL" id="CABFVA020000066">
    <property type="protein sequence ID" value="VVM06494.1"/>
    <property type="molecule type" value="Genomic_DNA"/>
</dbReference>
<dbReference type="RefSeq" id="WP_178086949.1">
    <property type="nucleotide sequence ID" value="NZ_CABFVA020000066.1"/>
</dbReference>
<dbReference type="AlphaFoldDB" id="A0A5E6MM43"/>
<dbReference type="PANTHER" id="PTHR45947:SF3">
    <property type="entry name" value="SULFOQUINOVOSYL TRANSFERASE SQD2"/>
    <property type="match status" value="1"/>
</dbReference>
<reference evidence="2 3" key="1">
    <citation type="submission" date="2019-09" db="EMBL/GenBank/DDBJ databases">
        <authorList>
            <person name="Cremers G."/>
        </authorList>
    </citation>
    <scope>NUCLEOTIDE SEQUENCE [LARGE SCALE GENOMIC DNA]</scope>
    <source>
        <strain evidence="2">4A</strain>
    </source>
</reference>
<organism evidence="2 3">
    <name type="scientific">Methylacidimicrobium tartarophylax</name>
    <dbReference type="NCBI Taxonomy" id="1041768"/>
    <lineage>
        <taxon>Bacteria</taxon>
        <taxon>Pseudomonadati</taxon>
        <taxon>Verrucomicrobiota</taxon>
        <taxon>Methylacidimicrobium</taxon>
    </lineage>
</organism>
<feature type="domain" description="Glycosyl transferase family 1" evidence="1">
    <location>
        <begin position="190"/>
        <end position="354"/>
    </location>
</feature>
<dbReference type="CDD" id="cd03801">
    <property type="entry name" value="GT4_PimA-like"/>
    <property type="match status" value="1"/>
</dbReference>
<proteinExistence type="predicted"/>
<evidence type="ECO:0000313" key="3">
    <source>
        <dbReference type="Proteomes" id="UP000334923"/>
    </source>
</evidence>
<gene>
    <name evidence="2" type="primary">kanE</name>
    <name evidence="2" type="ORF">MAMT_01235</name>
</gene>
<accession>A0A5E6MM43</accession>
<evidence type="ECO:0000259" key="1">
    <source>
        <dbReference type="Pfam" id="PF00534"/>
    </source>
</evidence>
<dbReference type="PANTHER" id="PTHR45947">
    <property type="entry name" value="SULFOQUINOVOSYL TRANSFERASE SQD2"/>
    <property type="match status" value="1"/>
</dbReference>
<sequence length="385" mass="43461">MPALKVIVCYLHWGPYHLARARALLQVDGIQPYFLEVARYQTDHLWLRDPERGVAIETLWSGALQDIPAAKVVRRLKEVLERISPDVVVTCGYGDPVMRAAAAWARKSSRGSLLWHETTRKDRRRWALKEFAKGILVRRLYHAALVSGKAHREYLVELGMDPEWIMELDPAVDNAFFQTETEAVRRDFRKWRERLELPDRYFLYVGRLAADKNVESLLRAYELYRERTNGECGLVLVGDGPEKPRLLTLAQRPALRDVVFAGYRPTSDLPPYYAMAEWFVLPSVIEPWGLVVNEAMAGGLPLLLSRNCGCAPDLLSEEVNGFSFAPRDIEALAELLCKVSALSATERARMGAASKAIISAYTPERWAQGLVRGARLAMTRAGKLG</sequence>
<dbReference type="EC" id="2.4.1.301" evidence="2"/>
<dbReference type="GO" id="GO:0016757">
    <property type="term" value="F:glycosyltransferase activity"/>
    <property type="evidence" value="ECO:0007669"/>
    <property type="project" value="UniProtKB-KW"/>
</dbReference>
<dbReference type="InterPro" id="IPR001296">
    <property type="entry name" value="Glyco_trans_1"/>
</dbReference>
<dbReference type="SUPFAM" id="SSF53756">
    <property type="entry name" value="UDP-Glycosyltransferase/glycogen phosphorylase"/>
    <property type="match status" value="1"/>
</dbReference>
<dbReference type="InterPro" id="IPR050194">
    <property type="entry name" value="Glycosyltransferase_grp1"/>
</dbReference>
<protein>
    <submittedName>
        <fullName evidence="2">Alpha-D-kanosaminyltransferase</fullName>
        <ecNumber evidence="2">2.4.1.301</ecNumber>
    </submittedName>
</protein>
<name>A0A5E6MM43_9BACT</name>
<dbReference type="Pfam" id="PF00534">
    <property type="entry name" value="Glycos_transf_1"/>
    <property type="match status" value="1"/>
</dbReference>
<keyword evidence="3" id="KW-1185">Reference proteome</keyword>
<keyword evidence="2" id="KW-0808">Transferase</keyword>
<keyword evidence="2" id="KW-0328">Glycosyltransferase</keyword>
<evidence type="ECO:0000313" key="2">
    <source>
        <dbReference type="EMBL" id="VVM06494.1"/>
    </source>
</evidence>
<dbReference type="Proteomes" id="UP000334923">
    <property type="component" value="Unassembled WGS sequence"/>
</dbReference>